<evidence type="ECO:0000256" key="4">
    <source>
        <dbReference type="ARBA" id="ARBA00022692"/>
    </source>
</evidence>
<evidence type="ECO:0000256" key="8">
    <source>
        <dbReference type="ARBA" id="ARBA00023065"/>
    </source>
</evidence>
<feature type="domain" description="Ion transport" evidence="15">
    <location>
        <begin position="440"/>
        <end position="708"/>
    </location>
</feature>
<feature type="transmembrane region" description="Helical" evidence="14">
    <location>
        <begin position="582"/>
        <end position="604"/>
    </location>
</feature>
<dbReference type="PANTHER" id="PTHR47143:SF1">
    <property type="entry name" value="ION_TRANS DOMAIN-CONTAINING PROTEIN"/>
    <property type="match status" value="1"/>
</dbReference>
<name>A0AAV2RJB1_MEGNR</name>
<feature type="repeat" description="ANK" evidence="12">
    <location>
        <begin position="98"/>
        <end position="130"/>
    </location>
</feature>
<evidence type="ECO:0000256" key="2">
    <source>
        <dbReference type="ARBA" id="ARBA00022448"/>
    </source>
</evidence>
<sequence>MSGQRRTGFRTVVLQDGEDTPVLRKGAPDPRFVAFIDALDEGDLDLVRIQLQRGLSPNHCEPARNYRTPLLYAVKHDFVEVVEELIGAGANVNTADAAGVTPLHMAAAGGQVATAELLLAHGANPDPTDKQKRSPLHYATRAAHSEISEDCEDITGVVKILLDVGALRGRKDAEGRTALHNAASAGSSTVIRILGKSKGAAMINSKDNEGRSPLHSAVQGARSLDAVSTLLQLNASIDMPDNQGLTALHMTSARPVNYVDEDFDSACIELLLAHGASVTATNQDGHNALSLALKRTMWWGRSSPRDYVLRAVQLLVAKGSCIQDGFAMWRMVESFPSLVHTALNRSIRANTSSRDSPLFKLDVDFGPLFVDSQKLKDVQRQSPLIPQSATELPSSLMAGYEVSMVHYILSAGRKNILKHPLCNAFLHYKWLKVRKYFLANMFFFFLFVISLTAFLLATPNCKKLSQISTNSSWGIFILGESTTNTSKQTTCTQCLWNTDNTGLIGLSWVCLVIFISLLFLREIVQIVHSPSKYFVFFDNYIDAALVICVPLLLIGGCVETIGEKKGCCLPLWQQSVGSISLIFAWVRFMLFTGQFPSTGVYVLMFTTVAKNVLKFLLMYLFILIAFALGFFVLLRSEESPFTNPAMAFLTSLVMMTGELDYESTFLSSKHPLVIYFILIGFILLVYIILSNLLVGLAVSDMSAIQQRSEVLRLSRQVELMVQMEGLFHSRLIPHWLQTHFLNTFSITKGLPFMTNFEVYPNRSMGMTDAIYLGLTNILGSQKLFTKVFEIFVSGFIAPQPDLPLPQTLQEEMVTVALQEHEFDKQERLQQLRAVQVGQQKRSATNSVKNPQYHIQMPTTVGRGRARESWRWTIISDPEDTCDNPFTDLANINSSAHETHNSLRARISSIGGPLNQTIESLHMHMDEICSVVQQLQSSVDSLANTFQKHIKIQLPSEPPIRAGSLKSRLRSHGSSEPQHSTRFSKLTTLYSSQPSISNAVTTTDRSNSVKVMPVSYRNAQQELFSTAQKPPIQSTQSINIENIIYTTAGTASDIGTSVTSNPLLEEDPEDSSESKV</sequence>
<dbReference type="GO" id="GO:0034703">
    <property type="term" value="C:cation channel complex"/>
    <property type="evidence" value="ECO:0007669"/>
    <property type="project" value="UniProtKB-ARBA"/>
</dbReference>
<protein>
    <recommendedName>
        <fullName evidence="15">Ion transport domain-containing protein</fullName>
    </recommendedName>
</protein>
<feature type="repeat" description="ANK" evidence="12">
    <location>
        <begin position="65"/>
        <end position="97"/>
    </location>
</feature>
<accession>A0AAV2RJB1</accession>
<dbReference type="PROSITE" id="PS50088">
    <property type="entry name" value="ANK_REPEAT"/>
    <property type="match status" value="5"/>
</dbReference>
<evidence type="ECO:0000256" key="13">
    <source>
        <dbReference type="SAM" id="MobiDB-lite"/>
    </source>
</evidence>
<evidence type="ECO:0000256" key="12">
    <source>
        <dbReference type="PROSITE-ProRule" id="PRU00023"/>
    </source>
</evidence>
<feature type="transmembrane region" description="Helical" evidence="14">
    <location>
        <begin position="616"/>
        <end position="635"/>
    </location>
</feature>
<evidence type="ECO:0000256" key="9">
    <source>
        <dbReference type="ARBA" id="ARBA00023136"/>
    </source>
</evidence>
<keyword evidence="11" id="KW-0407">Ion channel</keyword>
<dbReference type="InterPro" id="IPR052076">
    <property type="entry name" value="TRP_cation_channel"/>
</dbReference>
<comment type="caution">
    <text evidence="16">The sequence shown here is derived from an EMBL/GenBank/DDBJ whole genome shotgun (WGS) entry which is preliminary data.</text>
</comment>
<gene>
    <name evidence="16" type="ORF">MNOR_LOCUS25974</name>
</gene>
<feature type="compositionally biased region" description="Polar residues" evidence="13">
    <location>
        <begin position="1051"/>
        <end position="1060"/>
    </location>
</feature>
<evidence type="ECO:0000259" key="15">
    <source>
        <dbReference type="Pfam" id="PF00520"/>
    </source>
</evidence>
<dbReference type="Pfam" id="PF00520">
    <property type="entry name" value="Ion_trans"/>
    <property type="match status" value="1"/>
</dbReference>
<feature type="region of interest" description="Disordered" evidence="13">
    <location>
        <begin position="1051"/>
        <end position="1075"/>
    </location>
</feature>
<keyword evidence="6 14" id="KW-1133">Transmembrane helix</keyword>
<evidence type="ECO:0000256" key="7">
    <source>
        <dbReference type="ARBA" id="ARBA00023043"/>
    </source>
</evidence>
<dbReference type="Pfam" id="PF12796">
    <property type="entry name" value="Ank_2"/>
    <property type="match status" value="2"/>
</dbReference>
<evidence type="ECO:0000256" key="14">
    <source>
        <dbReference type="SAM" id="Phobius"/>
    </source>
</evidence>
<dbReference type="InterPro" id="IPR002110">
    <property type="entry name" value="Ankyrin_rpt"/>
</dbReference>
<dbReference type="InterPro" id="IPR005821">
    <property type="entry name" value="Ion_trans_dom"/>
</dbReference>
<feature type="region of interest" description="Disordered" evidence="13">
    <location>
        <begin position="956"/>
        <end position="981"/>
    </location>
</feature>
<feature type="repeat" description="ANK" evidence="12">
    <location>
        <begin position="209"/>
        <end position="242"/>
    </location>
</feature>
<dbReference type="Proteomes" id="UP001497623">
    <property type="component" value="Unassembled WGS sequence"/>
</dbReference>
<feature type="compositionally biased region" description="Polar residues" evidence="13">
    <location>
        <begin position="971"/>
        <end position="981"/>
    </location>
</feature>
<feature type="repeat" description="ANK" evidence="12">
    <location>
        <begin position="174"/>
        <end position="194"/>
    </location>
</feature>
<reference evidence="16 17" key="1">
    <citation type="submission" date="2024-05" db="EMBL/GenBank/DDBJ databases">
        <authorList>
            <person name="Wallberg A."/>
        </authorList>
    </citation>
    <scope>NUCLEOTIDE SEQUENCE [LARGE SCALE GENOMIC DNA]</scope>
</reference>
<dbReference type="EMBL" id="CAXKWB010025410">
    <property type="protein sequence ID" value="CAL4128116.1"/>
    <property type="molecule type" value="Genomic_DNA"/>
</dbReference>
<evidence type="ECO:0000256" key="6">
    <source>
        <dbReference type="ARBA" id="ARBA00022989"/>
    </source>
</evidence>
<evidence type="ECO:0000256" key="10">
    <source>
        <dbReference type="ARBA" id="ARBA00023180"/>
    </source>
</evidence>
<keyword evidence="4 14" id="KW-0812">Transmembrane</keyword>
<dbReference type="AlphaFoldDB" id="A0AAV2RJB1"/>
<dbReference type="GO" id="GO:0005216">
    <property type="term" value="F:monoatomic ion channel activity"/>
    <property type="evidence" value="ECO:0007669"/>
    <property type="project" value="InterPro"/>
</dbReference>
<evidence type="ECO:0000256" key="3">
    <source>
        <dbReference type="ARBA" id="ARBA00022606"/>
    </source>
</evidence>
<keyword evidence="3" id="KW-0716">Sensory transduction</keyword>
<organism evidence="16 17">
    <name type="scientific">Meganyctiphanes norvegica</name>
    <name type="common">Northern krill</name>
    <name type="synonym">Thysanopoda norvegica</name>
    <dbReference type="NCBI Taxonomy" id="48144"/>
    <lineage>
        <taxon>Eukaryota</taxon>
        <taxon>Metazoa</taxon>
        <taxon>Ecdysozoa</taxon>
        <taxon>Arthropoda</taxon>
        <taxon>Crustacea</taxon>
        <taxon>Multicrustacea</taxon>
        <taxon>Malacostraca</taxon>
        <taxon>Eumalacostraca</taxon>
        <taxon>Eucarida</taxon>
        <taxon>Euphausiacea</taxon>
        <taxon>Euphausiidae</taxon>
        <taxon>Meganyctiphanes</taxon>
    </lineage>
</organism>
<evidence type="ECO:0000256" key="5">
    <source>
        <dbReference type="ARBA" id="ARBA00022737"/>
    </source>
</evidence>
<keyword evidence="10" id="KW-0325">Glycoprotein</keyword>
<keyword evidence="17" id="KW-1185">Reference proteome</keyword>
<dbReference type="PANTHER" id="PTHR47143">
    <property type="entry name" value="TRANSIENT RECEPTOR POTENTIAL CATION CHANNEL PROTEIN PAINLESS"/>
    <property type="match status" value="1"/>
</dbReference>
<dbReference type="SUPFAM" id="SSF48403">
    <property type="entry name" value="Ankyrin repeat"/>
    <property type="match status" value="1"/>
</dbReference>
<dbReference type="Gene3D" id="1.25.40.20">
    <property type="entry name" value="Ankyrin repeat-containing domain"/>
    <property type="match status" value="2"/>
</dbReference>
<keyword evidence="9 14" id="KW-0472">Membrane</keyword>
<keyword evidence="5" id="KW-0677">Repeat</keyword>
<proteinExistence type="predicted"/>
<evidence type="ECO:0000256" key="11">
    <source>
        <dbReference type="ARBA" id="ARBA00023303"/>
    </source>
</evidence>
<feature type="transmembrane region" description="Helical" evidence="14">
    <location>
        <begin position="436"/>
        <end position="457"/>
    </location>
</feature>
<feature type="transmembrane region" description="Helical" evidence="14">
    <location>
        <begin position="502"/>
        <end position="520"/>
    </location>
</feature>
<keyword evidence="8" id="KW-0406">Ion transport</keyword>
<evidence type="ECO:0000313" key="17">
    <source>
        <dbReference type="Proteomes" id="UP001497623"/>
    </source>
</evidence>
<feature type="repeat" description="ANK" evidence="12">
    <location>
        <begin position="131"/>
        <end position="173"/>
    </location>
</feature>
<feature type="compositionally biased region" description="Acidic residues" evidence="13">
    <location>
        <begin position="1063"/>
        <end position="1075"/>
    </location>
</feature>
<evidence type="ECO:0000256" key="1">
    <source>
        <dbReference type="ARBA" id="ARBA00004141"/>
    </source>
</evidence>
<keyword evidence="2" id="KW-0813">Transport</keyword>
<dbReference type="PROSITE" id="PS50297">
    <property type="entry name" value="ANK_REP_REGION"/>
    <property type="match status" value="4"/>
</dbReference>
<dbReference type="SMART" id="SM00248">
    <property type="entry name" value="ANK"/>
    <property type="match status" value="8"/>
</dbReference>
<keyword evidence="7 12" id="KW-0040">ANK repeat</keyword>
<dbReference type="InterPro" id="IPR036770">
    <property type="entry name" value="Ankyrin_rpt-contain_sf"/>
</dbReference>
<feature type="transmembrane region" description="Helical" evidence="14">
    <location>
        <begin position="673"/>
        <end position="698"/>
    </location>
</feature>
<dbReference type="PRINTS" id="PR01415">
    <property type="entry name" value="ANKYRIN"/>
</dbReference>
<evidence type="ECO:0000313" key="16">
    <source>
        <dbReference type="EMBL" id="CAL4128116.1"/>
    </source>
</evidence>
<comment type="subcellular location">
    <subcellularLocation>
        <location evidence="1">Membrane</location>
        <topology evidence="1">Multi-pass membrane protein</topology>
    </subcellularLocation>
</comment>
<feature type="transmembrane region" description="Helical" evidence="14">
    <location>
        <begin position="540"/>
        <end position="562"/>
    </location>
</feature>